<evidence type="ECO:0000256" key="1">
    <source>
        <dbReference type="SAM" id="MobiDB-lite"/>
    </source>
</evidence>
<evidence type="ECO:0000313" key="3">
    <source>
        <dbReference type="Proteomes" id="UP000275078"/>
    </source>
</evidence>
<dbReference type="EMBL" id="ML119660">
    <property type="protein sequence ID" value="RPA84111.1"/>
    <property type="molecule type" value="Genomic_DNA"/>
</dbReference>
<dbReference type="Proteomes" id="UP000275078">
    <property type="component" value="Unassembled WGS sequence"/>
</dbReference>
<accession>A0A3N4IIW5</accession>
<keyword evidence="3" id="KW-1185">Reference proteome</keyword>
<organism evidence="2 3">
    <name type="scientific">Ascobolus immersus RN42</name>
    <dbReference type="NCBI Taxonomy" id="1160509"/>
    <lineage>
        <taxon>Eukaryota</taxon>
        <taxon>Fungi</taxon>
        <taxon>Dikarya</taxon>
        <taxon>Ascomycota</taxon>
        <taxon>Pezizomycotina</taxon>
        <taxon>Pezizomycetes</taxon>
        <taxon>Pezizales</taxon>
        <taxon>Ascobolaceae</taxon>
        <taxon>Ascobolus</taxon>
    </lineage>
</organism>
<evidence type="ECO:0000313" key="2">
    <source>
        <dbReference type="EMBL" id="RPA84111.1"/>
    </source>
</evidence>
<proteinExistence type="predicted"/>
<reference evidence="2 3" key="1">
    <citation type="journal article" date="2018" name="Nat. Ecol. Evol.">
        <title>Pezizomycetes genomes reveal the molecular basis of ectomycorrhizal truffle lifestyle.</title>
        <authorList>
            <person name="Murat C."/>
            <person name="Payen T."/>
            <person name="Noel B."/>
            <person name="Kuo A."/>
            <person name="Morin E."/>
            <person name="Chen J."/>
            <person name="Kohler A."/>
            <person name="Krizsan K."/>
            <person name="Balestrini R."/>
            <person name="Da Silva C."/>
            <person name="Montanini B."/>
            <person name="Hainaut M."/>
            <person name="Levati E."/>
            <person name="Barry K.W."/>
            <person name="Belfiori B."/>
            <person name="Cichocki N."/>
            <person name="Clum A."/>
            <person name="Dockter R.B."/>
            <person name="Fauchery L."/>
            <person name="Guy J."/>
            <person name="Iotti M."/>
            <person name="Le Tacon F."/>
            <person name="Lindquist E.A."/>
            <person name="Lipzen A."/>
            <person name="Malagnac F."/>
            <person name="Mello A."/>
            <person name="Molinier V."/>
            <person name="Miyauchi S."/>
            <person name="Poulain J."/>
            <person name="Riccioni C."/>
            <person name="Rubini A."/>
            <person name="Sitrit Y."/>
            <person name="Splivallo R."/>
            <person name="Traeger S."/>
            <person name="Wang M."/>
            <person name="Zifcakova L."/>
            <person name="Wipf D."/>
            <person name="Zambonelli A."/>
            <person name="Paolocci F."/>
            <person name="Nowrousian M."/>
            <person name="Ottonello S."/>
            <person name="Baldrian P."/>
            <person name="Spatafora J.W."/>
            <person name="Henrissat B."/>
            <person name="Nagy L.G."/>
            <person name="Aury J.M."/>
            <person name="Wincker P."/>
            <person name="Grigoriev I.V."/>
            <person name="Bonfante P."/>
            <person name="Martin F.M."/>
        </authorList>
    </citation>
    <scope>NUCLEOTIDE SEQUENCE [LARGE SCALE GENOMIC DNA]</scope>
    <source>
        <strain evidence="2 3">RN42</strain>
    </source>
</reference>
<name>A0A3N4IIW5_ASCIM</name>
<gene>
    <name evidence="2" type="ORF">BJ508DRAFT_374426</name>
</gene>
<feature type="region of interest" description="Disordered" evidence="1">
    <location>
        <begin position="56"/>
        <end position="76"/>
    </location>
</feature>
<dbReference type="AlphaFoldDB" id="A0A3N4IIW5"/>
<protein>
    <submittedName>
        <fullName evidence="2">Uncharacterized protein</fullName>
    </submittedName>
</protein>
<sequence>MRSRQLSAGFGNLLAETVVGFRLGCRTARGPQGLDWWFGPEFGGCGGSFVSPISSPTTSPMSALGAEPRQEGPHLPRSPVTTASFGNAFPVQEKASEPPRHFSLPELLPFSIPENIFRLFNGFFFSTRRSAAITTSNCFFSILNITSPMFPPSESPSPGSSQHKAPHAIELEWPNCFPAWENQLLGSGVAIHPPDMYICSVPNWSVVVAKEPHLSAHSILLQ</sequence>